<gene>
    <name evidence="1" type="ORF">OPT61_g4457</name>
</gene>
<organism evidence="1 2">
    <name type="scientific">Boeremia exigua</name>
    <dbReference type="NCBI Taxonomy" id="749465"/>
    <lineage>
        <taxon>Eukaryota</taxon>
        <taxon>Fungi</taxon>
        <taxon>Dikarya</taxon>
        <taxon>Ascomycota</taxon>
        <taxon>Pezizomycotina</taxon>
        <taxon>Dothideomycetes</taxon>
        <taxon>Pleosporomycetidae</taxon>
        <taxon>Pleosporales</taxon>
        <taxon>Pleosporineae</taxon>
        <taxon>Didymellaceae</taxon>
        <taxon>Boeremia</taxon>
    </lineage>
</organism>
<evidence type="ECO:0000313" key="2">
    <source>
        <dbReference type="Proteomes" id="UP001153331"/>
    </source>
</evidence>
<protein>
    <submittedName>
        <fullName evidence="1">Uncharacterized protein</fullName>
    </submittedName>
</protein>
<keyword evidence="2" id="KW-1185">Reference proteome</keyword>
<name>A0ACC2IE35_9PLEO</name>
<comment type="caution">
    <text evidence="1">The sequence shown here is derived from an EMBL/GenBank/DDBJ whole genome shotgun (WGS) entry which is preliminary data.</text>
</comment>
<accession>A0ACC2IE35</accession>
<sequence>MKNSWSSAKAHGLPIIAPAFDEERLLGAPSQFAIFHTAALSPPARQKLATLINSADASSLNSKLAPTPDFTGRSLLNVYDHFLELREVDATIQPFYFIVADCVDFEQDGVLGVCLRSSQDEDFDVGVARCGVGMADSWGAQFCNGLADWEEMKEAEADEWVEAEEVDPEQRHADEAAKYGWVAQIYALRDRTVYGWYSLVEKAVPINRMLDPDWLDKNPDQCRFQMLGNYHASSDPWMDIRREHPRQSACRPSVHRTIVLVAEKEDADQEGGIAIVRLESNRAPKVLARVRAGAAVAEADAFSR</sequence>
<dbReference type="Proteomes" id="UP001153331">
    <property type="component" value="Unassembled WGS sequence"/>
</dbReference>
<dbReference type="EMBL" id="JAPHNI010000255">
    <property type="protein sequence ID" value="KAJ8113409.1"/>
    <property type="molecule type" value="Genomic_DNA"/>
</dbReference>
<proteinExistence type="predicted"/>
<evidence type="ECO:0000313" key="1">
    <source>
        <dbReference type="EMBL" id="KAJ8113409.1"/>
    </source>
</evidence>
<reference evidence="1" key="1">
    <citation type="submission" date="2022-11" db="EMBL/GenBank/DDBJ databases">
        <title>Genome Sequence of Boeremia exigua.</title>
        <authorList>
            <person name="Buettner E."/>
        </authorList>
    </citation>
    <scope>NUCLEOTIDE SEQUENCE</scope>
    <source>
        <strain evidence="1">CU02</strain>
    </source>
</reference>